<evidence type="ECO:0000256" key="1">
    <source>
        <dbReference type="SAM" id="Phobius"/>
    </source>
</evidence>
<dbReference type="eggNOG" id="COG1950">
    <property type="taxonomic scope" value="Bacteria"/>
</dbReference>
<dbReference type="PANTHER" id="PTHR37309">
    <property type="entry name" value="SLR0284 PROTEIN"/>
    <property type="match status" value="1"/>
</dbReference>
<evidence type="ECO:0000313" key="3">
    <source>
        <dbReference type="Proteomes" id="UP000001572"/>
    </source>
</evidence>
<sequence length="114" mass="12999">MKKQQLKLLANMVSVYIMTDVLSLIESSGVVQIIIFSLLLWLVSLLLRPLLLLITLPINLLTLGIFSLVINTWMIMLTDRFIKGIHVPGFWIAFILAVMIMISNYALKKLLDEK</sequence>
<keyword evidence="1" id="KW-0812">Transmembrane</keyword>
<feature type="transmembrane region" description="Helical" evidence="1">
    <location>
        <begin position="89"/>
        <end position="107"/>
    </location>
</feature>
<organism evidence="2 3">
    <name type="scientific">Alkaliphilus metalliredigens (strain QYMF)</name>
    <dbReference type="NCBI Taxonomy" id="293826"/>
    <lineage>
        <taxon>Bacteria</taxon>
        <taxon>Bacillati</taxon>
        <taxon>Bacillota</taxon>
        <taxon>Clostridia</taxon>
        <taxon>Peptostreptococcales</taxon>
        <taxon>Natronincolaceae</taxon>
        <taxon>Alkaliphilus</taxon>
    </lineage>
</organism>
<dbReference type="AlphaFoldDB" id="A6TV17"/>
<feature type="transmembrane region" description="Helical" evidence="1">
    <location>
        <begin position="50"/>
        <end position="77"/>
    </location>
</feature>
<dbReference type="InterPro" id="IPR007165">
    <property type="entry name" value="Phage_holin_4_2"/>
</dbReference>
<dbReference type="KEGG" id="amt:Amet_3944"/>
<keyword evidence="1" id="KW-1133">Transmembrane helix</keyword>
<evidence type="ECO:0000313" key="2">
    <source>
        <dbReference type="EMBL" id="ABR50035.1"/>
    </source>
</evidence>
<dbReference type="STRING" id="293826.Amet_3944"/>
<feature type="transmembrane region" description="Helical" evidence="1">
    <location>
        <begin position="21"/>
        <end position="44"/>
    </location>
</feature>
<dbReference type="OrthoDB" id="7205479at2"/>
<dbReference type="PANTHER" id="PTHR37309:SF1">
    <property type="entry name" value="SLR0284 PROTEIN"/>
    <property type="match status" value="1"/>
</dbReference>
<proteinExistence type="predicted"/>
<reference evidence="3" key="1">
    <citation type="journal article" date="2016" name="Genome Announc.">
        <title>Complete genome sequence of Alkaliphilus metalliredigens strain QYMF, an alkaliphilic and metal-reducing bacterium isolated from borax-contaminated leachate ponds.</title>
        <authorList>
            <person name="Hwang C."/>
            <person name="Copeland A."/>
            <person name="Lucas S."/>
            <person name="Lapidus A."/>
            <person name="Barry K."/>
            <person name="Detter J.C."/>
            <person name="Glavina Del Rio T."/>
            <person name="Hammon N."/>
            <person name="Israni S."/>
            <person name="Dalin E."/>
            <person name="Tice H."/>
            <person name="Pitluck S."/>
            <person name="Chertkov O."/>
            <person name="Brettin T."/>
            <person name="Bruce D."/>
            <person name="Han C."/>
            <person name="Schmutz J."/>
            <person name="Larimer F."/>
            <person name="Land M.L."/>
            <person name="Hauser L."/>
            <person name="Kyrpides N."/>
            <person name="Mikhailova N."/>
            <person name="Ye Q."/>
            <person name="Zhou J."/>
            <person name="Richardson P."/>
            <person name="Fields M.W."/>
        </authorList>
    </citation>
    <scope>NUCLEOTIDE SEQUENCE [LARGE SCALE GENOMIC DNA]</scope>
    <source>
        <strain evidence="3">QYMF</strain>
    </source>
</reference>
<dbReference type="EMBL" id="CP000724">
    <property type="protein sequence ID" value="ABR50035.1"/>
    <property type="molecule type" value="Genomic_DNA"/>
</dbReference>
<keyword evidence="3" id="KW-1185">Reference proteome</keyword>
<dbReference type="Proteomes" id="UP000001572">
    <property type="component" value="Chromosome"/>
</dbReference>
<gene>
    <name evidence="2" type="ordered locus">Amet_3944</name>
</gene>
<accession>A6TV17</accession>
<name>A6TV17_ALKMQ</name>
<dbReference type="RefSeq" id="WP_012064989.1">
    <property type="nucleotide sequence ID" value="NC_009633.1"/>
</dbReference>
<protein>
    <submittedName>
        <fullName evidence="2">Membrane protein</fullName>
    </submittedName>
</protein>
<keyword evidence="1" id="KW-0472">Membrane</keyword>
<dbReference type="Pfam" id="PF04020">
    <property type="entry name" value="Phage_holin_4_2"/>
    <property type="match status" value="1"/>
</dbReference>
<dbReference type="HOGENOM" id="CLU_120441_2_0_9"/>